<evidence type="ECO:0000256" key="2">
    <source>
        <dbReference type="SAM" id="SignalP"/>
    </source>
</evidence>
<evidence type="ECO:0000313" key="4">
    <source>
        <dbReference type="Proteomes" id="UP000319322"/>
    </source>
</evidence>
<evidence type="ECO:0000313" key="3">
    <source>
        <dbReference type="EMBL" id="TSA83080.1"/>
    </source>
</evidence>
<feature type="region of interest" description="Disordered" evidence="1">
    <location>
        <begin position="72"/>
        <end position="95"/>
    </location>
</feature>
<protein>
    <submittedName>
        <fullName evidence="3">Uncharacterized protein</fullName>
    </submittedName>
</protein>
<feature type="signal peptide" evidence="2">
    <location>
        <begin position="1"/>
        <end position="23"/>
    </location>
</feature>
<dbReference type="Proteomes" id="UP000319322">
    <property type="component" value="Unassembled WGS sequence"/>
</dbReference>
<dbReference type="AlphaFoldDB" id="A0A553US81"/>
<dbReference type="EMBL" id="VKGC01000012">
    <property type="protein sequence ID" value="TSA83080.1"/>
    <property type="molecule type" value="Genomic_DNA"/>
</dbReference>
<dbReference type="RefSeq" id="WP_120948497.1">
    <property type="nucleotide sequence ID" value="NZ_QXQS01000012.1"/>
</dbReference>
<comment type="caution">
    <text evidence="3">The sequence shown here is derived from an EMBL/GenBank/DDBJ whole genome shotgun (WGS) entry which is preliminary data.</text>
</comment>
<reference evidence="3 4" key="2">
    <citation type="submission" date="2019-07" db="EMBL/GenBank/DDBJ databases">
        <title>Helicobacter labacensis sp. nov., Helicobacter mehlei sp. nov. and Helicobacter vulpis sp. nov., isolated from gastric mucosa of red fox (Vulpis vulpis).</title>
        <authorList>
            <person name="Kusar D."/>
            <person name="Gruntar I."/>
            <person name="Pate M."/>
            <person name="Zajc U."/>
            <person name="Ocepek M."/>
        </authorList>
    </citation>
    <scope>NUCLEOTIDE SEQUENCE [LARGE SCALE GENOMIC DNA]</scope>
    <source>
        <strain evidence="3 4">L8b</strain>
    </source>
</reference>
<evidence type="ECO:0000256" key="1">
    <source>
        <dbReference type="SAM" id="MobiDB-lite"/>
    </source>
</evidence>
<reference evidence="4" key="1">
    <citation type="submission" date="2019-07" db="EMBL/GenBank/DDBJ databases">
        <title>Helicobacter labacensis sp. nov., Helicobacter mehlei sp. nov. and Helicobacter vulpis sp. nov., isolated from gastric mucosa of red fox (Vulpis vulpis).</title>
        <authorList>
            <person name="Papic B."/>
        </authorList>
    </citation>
    <scope>NUCLEOTIDE SEQUENCE [LARGE SCALE GENOMIC DNA]</scope>
    <source>
        <strain evidence="4">L8b</strain>
    </source>
</reference>
<sequence>MHIRHFASFSVATLLLSSSLLLAENSGFYGSVGFQYSNMTRAQSLVGPKPNYSSNSNALVLGANTGGSGVTVPQLGSLTTNPAGGGNNTIPVGKP</sequence>
<feature type="chain" id="PRO_5021862444" evidence="2">
    <location>
        <begin position="24"/>
        <end position="95"/>
    </location>
</feature>
<reference evidence="3 4" key="3">
    <citation type="submission" date="2019-07" db="EMBL/GenBank/DDBJ databases">
        <authorList>
            <person name="Papic B."/>
        </authorList>
    </citation>
    <scope>NUCLEOTIDE SEQUENCE [LARGE SCALE GENOMIC DNA]</scope>
    <source>
        <strain evidence="3 4">L8b</strain>
    </source>
</reference>
<name>A0A553US81_9HELI</name>
<keyword evidence="2" id="KW-0732">Signal</keyword>
<gene>
    <name evidence="3" type="ORF">FNE76_05330</name>
</gene>
<organism evidence="3 4">
    <name type="scientific">Helicobacter mehlei</name>
    <dbReference type="NCBI Taxonomy" id="2316080"/>
    <lineage>
        <taxon>Bacteria</taxon>
        <taxon>Pseudomonadati</taxon>
        <taxon>Campylobacterota</taxon>
        <taxon>Epsilonproteobacteria</taxon>
        <taxon>Campylobacterales</taxon>
        <taxon>Helicobacteraceae</taxon>
        <taxon>Helicobacter</taxon>
    </lineage>
</organism>
<accession>A0A553US81</accession>
<proteinExistence type="predicted"/>
<keyword evidence="4" id="KW-1185">Reference proteome</keyword>